<keyword evidence="5 10" id="KW-0378">Hydrolase</keyword>
<dbReference type="Gene3D" id="3.20.20.80">
    <property type="entry name" value="Glycosidases"/>
    <property type="match status" value="1"/>
</dbReference>
<dbReference type="SMART" id="SM00636">
    <property type="entry name" value="Glyco_18"/>
    <property type="match status" value="1"/>
</dbReference>
<dbReference type="FunFam" id="3.20.20.80:FF:000075">
    <property type="entry name" value="Sporulation-specific chitinase"/>
    <property type="match status" value="1"/>
</dbReference>
<protein>
    <recommendedName>
        <fullName evidence="3">chitinase</fullName>
        <ecNumber evidence="3">3.2.1.14</ecNumber>
    </recommendedName>
</protein>
<keyword evidence="9" id="KW-0624">Polysaccharide degradation</keyword>
<keyword evidence="12" id="KW-0732">Signal</keyword>
<dbReference type="CDD" id="cd06548">
    <property type="entry name" value="GH18_chitinase"/>
    <property type="match status" value="1"/>
</dbReference>
<evidence type="ECO:0000256" key="6">
    <source>
        <dbReference type="ARBA" id="ARBA00023024"/>
    </source>
</evidence>
<dbReference type="InterPro" id="IPR001579">
    <property type="entry name" value="Glyco_hydro_18_chit_AS"/>
</dbReference>
<dbReference type="InterPro" id="IPR029070">
    <property type="entry name" value="Chitinase_insertion_sf"/>
</dbReference>
<dbReference type="InterPro" id="IPR017853">
    <property type="entry name" value="GH"/>
</dbReference>
<name>A0A9P6E1J9_9AGAM</name>
<comment type="similarity">
    <text evidence="11">Belongs to the glycosyl hydrolase 18 family.</text>
</comment>
<dbReference type="EC" id="3.2.1.14" evidence="3"/>
<dbReference type="InterPro" id="IPR001223">
    <property type="entry name" value="Glyco_hydro18_cat"/>
</dbReference>
<proteinExistence type="inferred from homology"/>
<organism evidence="14 15">
    <name type="scientific">Hydnum rufescens UP504</name>
    <dbReference type="NCBI Taxonomy" id="1448309"/>
    <lineage>
        <taxon>Eukaryota</taxon>
        <taxon>Fungi</taxon>
        <taxon>Dikarya</taxon>
        <taxon>Basidiomycota</taxon>
        <taxon>Agaricomycotina</taxon>
        <taxon>Agaricomycetes</taxon>
        <taxon>Cantharellales</taxon>
        <taxon>Hydnaceae</taxon>
        <taxon>Hydnum</taxon>
    </lineage>
</organism>
<keyword evidence="7" id="KW-0119">Carbohydrate metabolism</keyword>
<keyword evidence="6" id="KW-0146">Chitin degradation</keyword>
<evidence type="ECO:0000256" key="12">
    <source>
        <dbReference type="SAM" id="SignalP"/>
    </source>
</evidence>
<evidence type="ECO:0000256" key="10">
    <source>
        <dbReference type="RuleBase" id="RU000489"/>
    </source>
</evidence>
<feature type="domain" description="GH18" evidence="13">
    <location>
        <begin position="63"/>
        <end position="424"/>
    </location>
</feature>
<evidence type="ECO:0000259" key="13">
    <source>
        <dbReference type="PROSITE" id="PS51910"/>
    </source>
</evidence>
<keyword evidence="8 10" id="KW-0326">Glycosidase</keyword>
<dbReference type="InterPro" id="IPR050314">
    <property type="entry name" value="Glycosyl_Hydrlase_18"/>
</dbReference>
<evidence type="ECO:0000256" key="11">
    <source>
        <dbReference type="RuleBase" id="RU004453"/>
    </source>
</evidence>
<evidence type="ECO:0000256" key="4">
    <source>
        <dbReference type="ARBA" id="ARBA00022525"/>
    </source>
</evidence>
<comment type="subcellular location">
    <subcellularLocation>
        <location evidence="2">Secreted</location>
    </subcellularLocation>
</comment>
<evidence type="ECO:0000313" key="14">
    <source>
        <dbReference type="EMBL" id="KAF9519413.1"/>
    </source>
</evidence>
<dbReference type="PROSITE" id="PS51910">
    <property type="entry name" value="GH18_2"/>
    <property type="match status" value="1"/>
</dbReference>
<feature type="chain" id="PRO_5040206411" description="chitinase" evidence="12">
    <location>
        <begin position="24"/>
        <end position="448"/>
    </location>
</feature>
<evidence type="ECO:0000256" key="3">
    <source>
        <dbReference type="ARBA" id="ARBA00012729"/>
    </source>
</evidence>
<comment type="catalytic activity">
    <reaction evidence="1">
        <text>Random endo-hydrolysis of N-acetyl-beta-D-glucosaminide (1-&gt;4)-beta-linkages in chitin and chitodextrins.</text>
        <dbReference type="EC" id="3.2.1.14"/>
    </reaction>
</comment>
<dbReference type="GO" id="GO:0000272">
    <property type="term" value="P:polysaccharide catabolic process"/>
    <property type="evidence" value="ECO:0007669"/>
    <property type="project" value="UniProtKB-KW"/>
</dbReference>
<evidence type="ECO:0000256" key="9">
    <source>
        <dbReference type="ARBA" id="ARBA00023326"/>
    </source>
</evidence>
<evidence type="ECO:0000256" key="7">
    <source>
        <dbReference type="ARBA" id="ARBA00023277"/>
    </source>
</evidence>
<reference evidence="14" key="1">
    <citation type="journal article" date="2020" name="Nat. Commun.">
        <title>Large-scale genome sequencing of mycorrhizal fungi provides insights into the early evolution of symbiotic traits.</title>
        <authorList>
            <person name="Miyauchi S."/>
            <person name="Kiss E."/>
            <person name="Kuo A."/>
            <person name="Drula E."/>
            <person name="Kohler A."/>
            <person name="Sanchez-Garcia M."/>
            <person name="Morin E."/>
            <person name="Andreopoulos B."/>
            <person name="Barry K.W."/>
            <person name="Bonito G."/>
            <person name="Buee M."/>
            <person name="Carver A."/>
            <person name="Chen C."/>
            <person name="Cichocki N."/>
            <person name="Clum A."/>
            <person name="Culley D."/>
            <person name="Crous P.W."/>
            <person name="Fauchery L."/>
            <person name="Girlanda M."/>
            <person name="Hayes R.D."/>
            <person name="Keri Z."/>
            <person name="LaButti K."/>
            <person name="Lipzen A."/>
            <person name="Lombard V."/>
            <person name="Magnuson J."/>
            <person name="Maillard F."/>
            <person name="Murat C."/>
            <person name="Nolan M."/>
            <person name="Ohm R.A."/>
            <person name="Pangilinan J."/>
            <person name="Pereira M.F."/>
            <person name="Perotto S."/>
            <person name="Peter M."/>
            <person name="Pfister S."/>
            <person name="Riley R."/>
            <person name="Sitrit Y."/>
            <person name="Stielow J.B."/>
            <person name="Szollosi G."/>
            <person name="Zifcakova L."/>
            <person name="Stursova M."/>
            <person name="Spatafora J.W."/>
            <person name="Tedersoo L."/>
            <person name="Vaario L.M."/>
            <person name="Yamada A."/>
            <person name="Yan M."/>
            <person name="Wang P."/>
            <person name="Xu J."/>
            <person name="Bruns T."/>
            <person name="Baldrian P."/>
            <person name="Vilgalys R."/>
            <person name="Dunand C."/>
            <person name="Henrissat B."/>
            <person name="Grigoriev I.V."/>
            <person name="Hibbett D."/>
            <person name="Nagy L.G."/>
            <person name="Martin F.M."/>
        </authorList>
    </citation>
    <scope>NUCLEOTIDE SEQUENCE</scope>
    <source>
        <strain evidence="14">UP504</strain>
    </source>
</reference>
<dbReference type="PANTHER" id="PTHR11177:SF317">
    <property type="entry name" value="CHITINASE 12-RELATED"/>
    <property type="match status" value="1"/>
</dbReference>
<dbReference type="GO" id="GO:0006032">
    <property type="term" value="P:chitin catabolic process"/>
    <property type="evidence" value="ECO:0007669"/>
    <property type="project" value="UniProtKB-KW"/>
</dbReference>
<sequence length="448" mass="48890">MVLDLFSIILVAFASILFDTAHATEAMRRPLDFKSKLKPNGAFHSNHTLFGRGVLLEDRTSQMKSIGYFTNWGVYGRNFQPSDIPTDRLTHILYAFADVNPFTGVVTLTDTYADQTKHYPGDSWDDVGNNLYGCFKQLYLLKLKNRSLKVLISVGGYTYSQSGHFNFLSNTTSRTAFVSSAIGLLEDNGLDGIDLDFEYPTATQASDFVSLLSELRAGLDAYASWKGDTTPYEISAAVPAGSANYQNLLIADMDKILTSWNLMAYDYAGSWSNISDDQANLYRGNTGQGVDTDATIKYYRANGATPSKIIMGIPIYGRVFESTSGIQQSFSGAGLGTWTPGVYDYKALPFPGAIVVEDPATGSSYSYDAIKQELVSYDTPAIVKQKAQYISDQGLGGSMYWELSADKNGTDSVIATATGVFVGLDTTPNHLFYPGSQFANIINCMGTC</sequence>
<dbReference type="EMBL" id="MU128918">
    <property type="protein sequence ID" value="KAF9519413.1"/>
    <property type="molecule type" value="Genomic_DNA"/>
</dbReference>
<dbReference type="GO" id="GO:0008061">
    <property type="term" value="F:chitin binding"/>
    <property type="evidence" value="ECO:0007669"/>
    <property type="project" value="InterPro"/>
</dbReference>
<evidence type="ECO:0000256" key="2">
    <source>
        <dbReference type="ARBA" id="ARBA00004613"/>
    </source>
</evidence>
<dbReference type="InterPro" id="IPR011583">
    <property type="entry name" value="Chitinase_II/V-like_cat"/>
</dbReference>
<dbReference type="Proteomes" id="UP000886523">
    <property type="component" value="Unassembled WGS sequence"/>
</dbReference>
<dbReference type="OrthoDB" id="76388at2759"/>
<comment type="caution">
    <text evidence="14">The sequence shown here is derived from an EMBL/GenBank/DDBJ whole genome shotgun (WGS) entry which is preliminary data.</text>
</comment>
<dbReference type="GO" id="GO:0008843">
    <property type="term" value="F:endochitinase activity"/>
    <property type="evidence" value="ECO:0007669"/>
    <property type="project" value="UniProtKB-EC"/>
</dbReference>
<evidence type="ECO:0000256" key="5">
    <source>
        <dbReference type="ARBA" id="ARBA00022801"/>
    </source>
</evidence>
<dbReference type="Pfam" id="PF00704">
    <property type="entry name" value="Glyco_hydro_18"/>
    <property type="match status" value="1"/>
</dbReference>
<feature type="signal peptide" evidence="12">
    <location>
        <begin position="1"/>
        <end position="23"/>
    </location>
</feature>
<dbReference type="SUPFAM" id="SSF51445">
    <property type="entry name" value="(Trans)glycosidases"/>
    <property type="match status" value="1"/>
</dbReference>
<keyword evidence="15" id="KW-1185">Reference proteome</keyword>
<keyword evidence="4" id="KW-0964">Secreted</keyword>
<evidence type="ECO:0000256" key="8">
    <source>
        <dbReference type="ARBA" id="ARBA00023295"/>
    </source>
</evidence>
<accession>A0A9P6E1J9</accession>
<dbReference type="GO" id="GO:0005576">
    <property type="term" value="C:extracellular region"/>
    <property type="evidence" value="ECO:0007669"/>
    <property type="project" value="UniProtKB-SubCell"/>
</dbReference>
<dbReference type="SUPFAM" id="SSF54556">
    <property type="entry name" value="Chitinase insertion domain"/>
    <property type="match status" value="1"/>
</dbReference>
<gene>
    <name evidence="14" type="ORF">BS47DRAFT_1337183</name>
</gene>
<dbReference type="PANTHER" id="PTHR11177">
    <property type="entry name" value="CHITINASE"/>
    <property type="match status" value="1"/>
</dbReference>
<dbReference type="PROSITE" id="PS01095">
    <property type="entry name" value="GH18_1"/>
    <property type="match status" value="1"/>
</dbReference>
<dbReference type="AlphaFoldDB" id="A0A9P6E1J9"/>
<evidence type="ECO:0000313" key="15">
    <source>
        <dbReference type="Proteomes" id="UP000886523"/>
    </source>
</evidence>
<dbReference type="Gene3D" id="3.10.50.10">
    <property type="match status" value="1"/>
</dbReference>
<evidence type="ECO:0000256" key="1">
    <source>
        <dbReference type="ARBA" id="ARBA00000822"/>
    </source>
</evidence>